<dbReference type="Gene3D" id="3.30.40.10">
    <property type="entry name" value="Zinc/RING finger domain, C3HC4 (zinc finger)"/>
    <property type="match status" value="1"/>
</dbReference>
<dbReference type="STRING" id="6335.A0A0V1LTX3"/>
<dbReference type="InterPro" id="IPR004181">
    <property type="entry name" value="Znf_MIZ"/>
</dbReference>
<evidence type="ECO:0000313" key="8">
    <source>
        <dbReference type="EMBL" id="KRZ62985.1"/>
    </source>
</evidence>
<gene>
    <name evidence="8" type="primary">Pias2</name>
    <name evidence="8" type="ORF">T02_7305</name>
</gene>
<dbReference type="PANTHER" id="PTHR10782:SF94">
    <property type="entry name" value="SUPPRESSOR OF VARIEGATION 2-10, ISOFORM I"/>
    <property type="match status" value="1"/>
</dbReference>
<comment type="caution">
    <text evidence="8">The sequence shown here is derived from an EMBL/GenBank/DDBJ whole genome shotgun (WGS) entry which is preliminary data.</text>
</comment>
<keyword evidence="6" id="KW-1133">Transmembrane helix</keyword>
<name>A0A0V1LTX3_9BILA</name>
<dbReference type="InterPro" id="IPR038654">
    <property type="entry name" value="PINIT_sf"/>
</dbReference>
<keyword evidence="6" id="KW-0812">Transmembrane</keyword>
<dbReference type="GO" id="GO:0003712">
    <property type="term" value="F:transcription coregulator activity"/>
    <property type="evidence" value="ECO:0007669"/>
    <property type="project" value="TreeGrafter"/>
</dbReference>
<dbReference type="InterPro" id="IPR013083">
    <property type="entry name" value="Znf_RING/FYVE/PHD"/>
</dbReference>
<accession>A0A0V1LTX3</accession>
<reference evidence="8 9" key="1">
    <citation type="submission" date="2015-05" db="EMBL/GenBank/DDBJ databases">
        <title>Evolution of Trichinella species and genotypes.</title>
        <authorList>
            <person name="Korhonen P.K."/>
            <person name="Edoardo P."/>
            <person name="Giuseppe L.R."/>
            <person name="Gasser R.B."/>
        </authorList>
    </citation>
    <scope>NUCLEOTIDE SEQUENCE [LARGE SCALE GENOMIC DNA]</scope>
    <source>
        <strain evidence="8">ISS10</strain>
    </source>
</reference>
<keyword evidence="9" id="KW-1185">Reference proteome</keyword>
<dbReference type="GO" id="GO:0061665">
    <property type="term" value="F:SUMO ligase activity"/>
    <property type="evidence" value="ECO:0007669"/>
    <property type="project" value="TreeGrafter"/>
</dbReference>
<dbReference type="Proteomes" id="UP000054721">
    <property type="component" value="Unassembled WGS sequence"/>
</dbReference>
<feature type="transmembrane region" description="Helical" evidence="6">
    <location>
        <begin position="402"/>
        <end position="425"/>
    </location>
</feature>
<organism evidence="8 9">
    <name type="scientific">Trichinella nativa</name>
    <dbReference type="NCBI Taxonomy" id="6335"/>
    <lineage>
        <taxon>Eukaryota</taxon>
        <taxon>Metazoa</taxon>
        <taxon>Ecdysozoa</taxon>
        <taxon>Nematoda</taxon>
        <taxon>Enoplea</taxon>
        <taxon>Dorylaimia</taxon>
        <taxon>Trichinellida</taxon>
        <taxon>Trichinellidae</taxon>
        <taxon>Trichinella</taxon>
    </lineage>
</organism>
<evidence type="ECO:0000259" key="7">
    <source>
        <dbReference type="PROSITE" id="PS51044"/>
    </source>
</evidence>
<dbReference type="GO" id="GO:0006357">
    <property type="term" value="P:regulation of transcription by RNA polymerase II"/>
    <property type="evidence" value="ECO:0007669"/>
    <property type="project" value="TreeGrafter"/>
</dbReference>
<dbReference type="GO" id="GO:0016874">
    <property type="term" value="F:ligase activity"/>
    <property type="evidence" value="ECO:0007669"/>
    <property type="project" value="UniProtKB-KW"/>
</dbReference>
<proteinExistence type="predicted"/>
<dbReference type="GO" id="GO:0000785">
    <property type="term" value="C:chromatin"/>
    <property type="evidence" value="ECO:0007669"/>
    <property type="project" value="TreeGrafter"/>
</dbReference>
<keyword evidence="3" id="KW-0862">Zinc</keyword>
<dbReference type="PROSITE" id="PS51044">
    <property type="entry name" value="ZF_SP_RING"/>
    <property type="match status" value="1"/>
</dbReference>
<dbReference type="PANTHER" id="PTHR10782">
    <property type="entry name" value="ZINC FINGER MIZ DOMAIN-CONTAINING PROTEIN"/>
    <property type="match status" value="1"/>
</dbReference>
<evidence type="ECO:0000256" key="5">
    <source>
        <dbReference type="SAM" id="MobiDB-lite"/>
    </source>
</evidence>
<dbReference type="AlphaFoldDB" id="A0A0V1LTX3"/>
<dbReference type="EMBL" id="JYDW01000004">
    <property type="protein sequence ID" value="KRZ62985.1"/>
    <property type="molecule type" value="Genomic_DNA"/>
</dbReference>
<evidence type="ECO:0000313" key="9">
    <source>
        <dbReference type="Proteomes" id="UP000054721"/>
    </source>
</evidence>
<protein>
    <submittedName>
        <fullName evidence="8">E3 SUMO-protein ligase PIAS2</fullName>
    </submittedName>
</protein>
<feature type="domain" description="SP-RING-type" evidence="7">
    <location>
        <begin position="211"/>
        <end position="299"/>
    </location>
</feature>
<evidence type="ECO:0000256" key="4">
    <source>
        <dbReference type="PROSITE-ProRule" id="PRU00452"/>
    </source>
</evidence>
<evidence type="ECO:0000256" key="6">
    <source>
        <dbReference type="SAM" id="Phobius"/>
    </source>
</evidence>
<dbReference type="CDD" id="cd16650">
    <property type="entry name" value="SP-RING_PIAS-like"/>
    <property type="match status" value="1"/>
</dbReference>
<keyword evidence="8" id="KW-0436">Ligase</keyword>
<keyword evidence="1" id="KW-0479">Metal-binding</keyword>
<evidence type="ECO:0000256" key="3">
    <source>
        <dbReference type="ARBA" id="ARBA00022833"/>
    </source>
</evidence>
<keyword evidence="2 4" id="KW-0863">Zinc-finger</keyword>
<evidence type="ECO:0000256" key="2">
    <source>
        <dbReference type="ARBA" id="ARBA00022771"/>
    </source>
</evidence>
<dbReference type="Gene3D" id="2.60.120.780">
    <property type="entry name" value="PINIT domain"/>
    <property type="match status" value="1"/>
</dbReference>
<dbReference type="GO" id="GO:0016925">
    <property type="term" value="P:protein sumoylation"/>
    <property type="evidence" value="ECO:0007669"/>
    <property type="project" value="TreeGrafter"/>
</dbReference>
<feature type="compositionally biased region" description="Polar residues" evidence="5">
    <location>
        <begin position="454"/>
        <end position="467"/>
    </location>
</feature>
<evidence type="ECO:0000256" key="1">
    <source>
        <dbReference type="ARBA" id="ARBA00022723"/>
    </source>
</evidence>
<sequence length="681" mass="78025">MSLNNMQIYVEEERNKIPKNNELHNFHFVGDLVALQKLPHSNSCSCHAKHDKVACECVGEVSFATKKGVQKLLEIYGPGGESDVYTPRAVVMLRLATLFSPGFAWDTVPLNIKILCDGKMVKLPLCVRSELTALPVGRRKEPIDITCYLDLSKAVHVLQFNWPSMNAEYQNYYFTVELLRYENAENLRNIIVTQHRFFPNDTLKLMFKNCGDGDILPTSIQISLLCPLSKKRLIYPCRSVKCTHPQCFDVDNFLQVSKGKVNLRCPICRRTVHRKFLCIDLYEMFTLDILKCTTENVVDVFVFNDGTWKPAPLNLGPMLNSGTSTQITEIVDLTVEPVLSNDGKCEKGAAIKNSLRRTCSDDGETESKAYTDEKLKIPRLEILKNSTSADVHKCKIIVSSDFIVIITAILHLFTMVYFCTVVALVEIKTEESVPPEAAAVVVAAENNEREHLNENQSTTFTLDSNPVNDGKTSEKPPSDILKNKPTVELLAETINRVNPTRSTCMIAAQKNVNISSNNIYTNSRQYYLRNPRAEFNSSCSVSSNQHPVDIWGNQWNFQNSFPNDPGANLRFHDREFYHRQQHPMMNPSFRPVNLYEANHFANQRYPLSETWQPYSPYDSYVNNFQPFNSFNYDQMNSCRLQPRNVFIGEQWNGYIRPRMTDFRYPPCAQYHHPPRNPYFWP</sequence>
<dbReference type="Pfam" id="PF02891">
    <property type="entry name" value="zf-MIZ"/>
    <property type="match status" value="1"/>
</dbReference>
<keyword evidence="6" id="KW-0472">Membrane</keyword>
<dbReference type="GO" id="GO:0008270">
    <property type="term" value="F:zinc ion binding"/>
    <property type="evidence" value="ECO:0007669"/>
    <property type="project" value="UniProtKB-KW"/>
</dbReference>
<feature type="region of interest" description="Disordered" evidence="5">
    <location>
        <begin position="449"/>
        <end position="481"/>
    </location>
</feature>
<dbReference type="OrthoDB" id="5916191at2759"/>